<evidence type="ECO:0000313" key="3">
    <source>
        <dbReference type="Proteomes" id="UP000288859"/>
    </source>
</evidence>
<name>A0A438MVY0_EXOME</name>
<organism evidence="2 3">
    <name type="scientific">Exophiala mesophila</name>
    <name type="common">Black yeast-like fungus</name>
    <dbReference type="NCBI Taxonomy" id="212818"/>
    <lineage>
        <taxon>Eukaryota</taxon>
        <taxon>Fungi</taxon>
        <taxon>Dikarya</taxon>
        <taxon>Ascomycota</taxon>
        <taxon>Pezizomycotina</taxon>
        <taxon>Eurotiomycetes</taxon>
        <taxon>Chaetothyriomycetidae</taxon>
        <taxon>Chaetothyriales</taxon>
        <taxon>Herpotrichiellaceae</taxon>
        <taxon>Exophiala</taxon>
    </lineage>
</organism>
<proteinExistence type="predicted"/>
<dbReference type="PANTHER" id="PTHR37017:SF13">
    <property type="entry name" value="AB HYDROLASE-1 DOMAIN-CONTAINING PROTEIN"/>
    <property type="match status" value="1"/>
</dbReference>
<reference evidence="2 3" key="1">
    <citation type="submission" date="2017-03" db="EMBL/GenBank/DDBJ databases">
        <title>Genomes of endolithic fungi from Antarctica.</title>
        <authorList>
            <person name="Coleine C."/>
            <person name="Masonjones S."/>
            <person name="Stajich J.E."/>
        </authorList>
    </citation>
    <scope>NUCLEOTIDE SEQUENCE [LARGE SCALE GENOMIC DNA]</scope>
    <source>
        <strain evidence="2 3">CCFEE 6314</strain>
    </source>
</reference>
<dbReference type="AlphaFoldDB" id="A0A438MVY0"/>
<dbReference type="InterPro" id="IPR052897">
    <property type="entry name" value="Sec-Metab_Biosynth_Hydrolase"/>
</dbReference>
<accession>A0A438MVY0</accession>
<comment type="caution">
    <text evidence="2">The sequence shown here is derived from an EMBL/GenBank/DDBJ whole genome shotgun (WGS) entry which is preliminary data.</text>
</comment>
<feature type="domain" description="AB hydrolase-1" evidence="1">
    <location>
        <begin position="8"/>
        <end position="246"/>
    </location>
</feature>
<protein>
    <recommendedName>
        <fullName evidence="1">AB hydrolase-1 domain-containing protein</fullName>
    </recommendedName>
</protein>
<dbReference type="InterPro" id="IPR000073">
    <property type="entry name" value="AB_hydrolase_1"/>
</dbReference>
<dbReference type="Proteomes" id="UP000288859">
    <property type="component" value="Unassembled WGS sequence"/>
</dbReference>
<dbReference type="VEuPathDB" id="FungiDB:PV10_08187"/>
<evidence type="ECO:0000259" key="1">
    <source>
        <dbReference type="Pfam" id="PF12697"/>
    </source>
</evidence>
<dbReference type="EMBL" id="NAJM01000043">
    <property type="protein sequence ID" value="RVX67912.1"/>
    <property type="molecule type" value="Genomic_DNA"/>
</dbReference>
<dbReference type="PANTHER" id="PTHR37017">
    <property type="entry name" value="AB HYDROLASE-1 DOMAIN-CONTAINING PROTEIN-RELATED"/>
    <property type="match status" value="1"/>
</dbReference>
<evidence type="ECO:0000313" key="2">
    <source>
        <dbReference type="EMBL" id="RVX67912.1"/>
    </source>
</evidence>
<sequence length="256" mass="27663">MSPTKPSVVIIPGSFSPDYFYFDIVKQLQEYGYEAQVKNLPSASRLPPEQPATMYEDADFFRGLVEQLADQGKDVVLVTHSYGGVVGSEAAKGVLKADREAAGKPGGLVKLVYLTSVVPEPGVSLGGQMGATLPATIEIEDTGFMRQTKFEIGAKECFSDLPLEEAIKWGKKMSKQSAVSFSNELTYPGYKYVPVSYIFCEQDEILRPDFQTSVIAGIEKLSGNKVDVRRLNAGHCPNVSNPLGTAKVIAEAIVGA</sequence>
<dbReference type="InterPro" id="IPR029058">
    <property type="entry name" value="AB_hydrolase_fold"/>
</dbReference>
<dbReference type="Pfam" id="PF12697">
    <property type="entry name" value="Abhydrolase_6"/>
    <property type="match status" value="1"/>
</dbReference>
<dbReference type="OrthoDB" id="1263307at2759"/>
<dbReference type="Gene3D" id="3.40.50.1820">
    <property type="entry name" value="alpha/beta hydrolase"/>
    <property type="match status" value="1"/>
</dbReference>
<gene>
    <name evidence="2" type="ORF">B0A52_08517</name>
</gene>
<dbReference type="SUPFAM" id="SSF53474">
    <property type="entry name" value="alpha/beta-Hydrolases"/>
    <property type="match status" value="1"/>
</dbReference>